<evidence type="ECO:0000313" key="5">
    <source>
        <dbReference type="RefSeq" id="XP_023576554.1"/>
    </source>
</evidence>
<dbReference type="SMART" id="SM00217">
    <property type="entry name" value="WAP"/>
    <property type="match status" value="2"/>
</dbReference>
<dbReference type="GO" id="GO:0004867">
    <property type="term" value="F:serine-type endopeptidase inhibitor activity"/>
    <property type="evidence" value="ECO:0007669"/>
    <property type="project" value="TreeGrafter"/>
</dbReference>
<organism evidence="4 5">
    <name type="scientific">Octodon degus</name>
    <name type="common">Degu</name>
    <name type="synonym">Sciurus degus</name>
    <dbReference type="NCBI Taxonomy" id="10160"/>
    <lineage>
        <taxon>Eukaryota</taxon>
        <taxon>Metazoa</taxon>
        <taxon>Chordata</taxon>
        <taxon>Craniata</taxon>
        <taxon>Vertebrata</taxon>
        <taxon>Euteleostomi</taxon>
        <taxon>Mammalia</taxon>
        <taxon>Eutheria</taxon>
        <taxon>Euarchontoglires</taxon>
        <taxon>Glires</taxon>
        <taxon>Rodentia</taxon>
        <taxon>Hystricomorpha</taxon>
        <taxon>Octodontidae</taxon>
        <taxon>Octodon</taxon>
    </lineage>
</organism>
<proteinExistence type="predicted"/>
<dbReference type="Proteomes" id="UP000515203">
    <property type="component" value="Unplaced"/>
</dbReference>
<accession>A0A6P6EW58</accession>
<sequence length="129" mass="13352">MPVGRLCSLAATLLLGLLLPGLLMATGSGKPGVCPQLPVDRNCTKIDKCQADGDCAENLKCCQGDCGRVCSPPNEKPGICPSVDLPQLGICEDQCQQDSQCNGVMKCCRNGCGKVSCVTPNFSAPPPLA</sequence>
<dbReference type="InterPro" id="IPR008197">
    <property type="entry name" value="WAP_dom"/>
</dbReference>
<evidence type="ECO:0000313" key="4">
    <source>
        <dbReference type="Proteomes" id="UP000515203"/>
    </source>
</evidence>
<dbReference type="Gene3D" id="4.10.75.10">
    <property type="entry name" value="Elafin-like"/>
    <property type="match status" value="2"/>
</dbReference>
<dbReference type="GeneID" id="101589961"/>
<dbReference type="PROSITE" id="PS51390">
    <property type="entry name" value="WAP"/>
    <property type="match status" value="2"/>
</dbReference>
<evidence type="ECO:0000256" key="2">
    <source>
        <dbReference type="SAM" id="SignalP"/>
    </source>
</evidence>
<keyword evidence="2" id="KW-0732">Signal</keyword>
<reference evidence="5" key="1">
    <citation type="submission" date="2025-08" db="UniProtKB">
        <authorList>
            <consortium name="RefSeq"/>
        </authorList>
    </citation>
    <scope>IDENTIFICATION</scope>
</reference>
<gene>
    <name evidence="5" type="primary">Wfdc2</name>
</gene>
<feature type="signal peptide" evidence="2">
    <location>
        <begin position="1"/>
        <end position="25"/>
    </location>
</feature>
<feature type="chain" id="PRO_5027583704" evidence="2">
    <location>
        <begin position="26"/>
        <end position="129"/>
    </location>
</feature>
<protein>
    <submittedName>
        <fullName evidence="5">WAP four-disulfide core domain protein 2 isoform X2</fullName>
    </submittedName>
</protein>
<name>A0A6P6EW58_OCTDE</name>
<dbReference type="CDD" id="cd00199">
    <property type="entry name" value="WAP"/>
    <property type="match status" value="1"/>
</dbReference>
<dbReference type="SUPFAM" id="SSF57256">
    <property type="entry name" value="Elafin-like"/>
    <property type="match status" value="2"/>
</dbReference>
<dbReference type="Pfam" id="PF00095">
    <property type="entry name" value="WAP"/>
    <property type="match status" value="2"/>
</dbReference>
<evidence type="ECO:0000259" key="3">
    <source>
        <dbReference type="PROSITE" id="PS51390"/>
    </source>
</evidence>
<feature type="domain" description="WAP" evidence="3">
    <location>
        <begin position="27"/>
        <end position="72"/>
    </location>
</feature>
<dbReference type="PRINTS" id="PR00003">
    <property type="entry name" value="4DISULPHCORE"/>
</dbReference>
<evidence type="ECO:0000256" key="1">
    <source>
        <dbReference type="ARBA" id="ARBA00022690"/>
    </source>
</evidence>
<dbReference type="AlphaFoldDB" id="A0A6P6EW58"/>
<keyword evidence="4" id="KW-1185">Reference proteome</keyword>
<dbReference type="InterPro" id="IPR050514">
    <property type="entry name" value="WAP_four-disulfide_core"/>
</dbReference>
<dbReference type="InterPro" id="IPR036645">
    <property type="entry name" value="Elafin-like_sf"/>
</dbReference>
<dbReference type="FunFam" id="4.10.75.10:FF:000001">
    <property type="entry name" value="Anosmin 1"/>
    <property type="match status" value="1"/>
</dbReference>
<dbReference type="PANTHER" id="PTHR19441:SF95">
    <property type="entry name" value="PERLWAPIN ISOFORM X1"/>
    <property type="match status" value="1"/>
</dbReference>
<dbReference type="GO" id="GO:0005615">
    <property type="term" value="C:extracellular space"/>
    <property type="evidence" value="ECO:0007669"/>
    <property type="project" value="TreeGrafter"/>
</dbReference>
<dbReference type="PANTHER" id="PTHR19441">
    <property type="entry name" value="WHEY ACDIC PROTEIN WAP"/>
    <property type="match status" value="1"/>
</dbReference>
<feature type="domain" description="WAP" evidence="3">
    <location>
        <begin position="73"/>
        <end position="121"/>
    </location>
</feature>
<dbReference type="CTD" id="10406"/>
<keyword evidence="1" id="KW-0646">Protease inhibitor</keyword>
<dbReference type="RefSeq" id="XP_023576554.1">
    <property type="nucleotide sequence ID" value="XM_023720786.1"/>
</dbReference>